<evidence type="ECO:0000313" key="1">
    <source>
        <dbReference type="EMBL" id="MPN21661.1"/>
    </source>
</evidence>
<accession>A0A645G469</accession>
<dbReference type="AlphaFoldDB" id="A0A645G469"/>
<organism evidence="1">
    <name type="scientific">bioreactor metagenome</name>
    <dbReference type="NCBI Taxonomy" id="1076179"/>
    <lineage>
        <taxon>unclassified sequences</taxon>
        <taxon>metagenomes</taxon>
        <taxon>ecological metagenomes</taxon>
    </lineage>
</organism>
<proteinExistence type="predicted"/>
<comment type="caution">
    <text evidence="1">The sequence shown here is derived from an EMBL/GenBank/DDBJ whole genome shotgun (WGS) entry which is preliminary data.</text>
</comment>
<reference evidence="1" key="1">
    <citation type="submission" date="2019-08" db="EMBL/GenBank/DDBJ databases">
        <authorList>
            <person name="Kucharzyk K."/>
            <person name="Murdoch R.W."/>
            <person name="Higgins S."/>
            <person name="Loffler F."/>
        </authorList>
    </citation>
    <scope>NUCLEOTIDE SEQUENCE</scope>
</reference>
<dbReference type="EMBL" id="VSSQ01069682">
    <property type="protein sequence ID" value="MPN21661.1"/>
    <property type="molecule type" value="Genomic_DNA"/>
</dbReference>
<name>A0A645G469_9ZZZZ</name>
<sequence length="42" mass="4900">MRYEGSLEGGNIDVFNFFLNAKFQIMHHDNFIDVYIYGLGRG</sequence>
<gene>
    <name evidence="1" type="ORF">SDC9_169041</name>
</gene>
<protein>
    <submittedName>
        <fullName evidence="1">Uncharacterized protein</fullName>
    </submittedName>
</protein>